<dbReference type="PROSITE" id="PS50109">
    <property type="entry name" value="HIS_KIN"/>
    <property type="match status" value="1"/>
</dbReference>
<evidence type="ECO:0000313" key="12">
    <source>
        <dbReference type="Proteomes" id="UP001589619"/>
    </source>
</evidence>
<dbReference type="InterPro" id="IPR036890">
    <property type="entry name" value="HATPase_C_sf"/>
</dbReference>
<dbReference type="CDD" id="cd00082">
    <property type="entry name" value="HisKA"/>
    <property type="match status" value="1"/>
</dbReference>
<reference evidence="11 12" key="1">
    <citation type="submission" date="2024-09" db="EMBL/GenBank/DDBJ databases">
        <authorList>
            <person name="Sun Q."/>
            <person name="Mori K."/>
        </authorList>
    </citation>
    <scope>NUCLEOTIDE SEQUENCE [LARGE SCALE GENOMIC DNA]</scope>
    <source>
        <strain evidence="11 12">JCM 12520</strain>
    </source>
</reference>
<dbReference type="SUPFAM" id="SSF55874">
    <property type="entry name" value="ATPase domain of HSP90 chaperone/DNA topoisomerase II/histidine kinase"/>
    <property type="match status" value="1"/>
</dbReference>
<keyword evidence="9" id="KW-0812">Transmembrane</keyword>
<evidence type="ECO:0000256" key="1">
    <source>
        <dbReference type="ARBA" id="ARBA00000085"/>
    </source>
</evidence>
<evidence type="ECO:0000256" key="8">
    <source>
        <dbReference type="ARBA" id="ARBA00023012"/>
    </source>
</evidence>
<protein>
    <recommendedName>
        <fullName evidence="3">histidine kinase</fullName>
        <ecNumber evidence="3">2.7.13.3</ecNumber>
    </recommendedName>
</protein>
<keyword evidence="6 11" id="KW-0418">Kinase</keyword>
<dbReference type="Proteomes" id="UP001589619">
    <property type="component" value="Unassembled WGS sequence"/>
</dbReference>
<dbReference type="InterPro" id="IPR050351">
    <property type="entry name" value="BphY/WalK/GraS-like"/>
</dbReference>
<evidence type="ECO:0000256" key="2">
    <source>
        <dbReference type="ARBA" id="ARBA00004370"/>
    </source>
</evidence>
<keyword evidence="4" id="KW-0808">Transferase</keyword>
<dbReference type="SMART" id="SM00388">
    <property type="entry name" value="HisKA"/>
    <property type="match status" value="1"/>
</dbReference>
<sequence length="460" mass="51138">MEGTHRILKRFVGATMLISISLLLLNLVLLLVWIGKGMNEGKSPASVVQSVAEGLHAVDGAYALEATPQKTLDHLQVWAMLMDESGQVIWRHHVPDDLPNRYSVTDVAKFSLRYLNDYPVFVWAHQAGLVVIGYPQGSLAKYQHILPTRWVENLPLRALSLLIGNIVLALLVSLLIGSRLVRSIRPLTRAIHALAKDQPAYVEPKGILEHLARSVNHAADLLRRKNDALKARDEARSNWIAGISHDIRTPLSMVLGYASELEEDGRISDQQRGHAGVIRRQAEKLRSLVSDLNLVSMLEYDMQPLVPKPVRLAALARQIASDMLNNGLDPRYRLEIDELNENAQVMADERLLLRAMSNLVHNSIKHNSDGCEIRLRTTLDTDACTCSFFVSDDGRGKARSELSELLELPYSSKRKRPGSHEHGLGLPMTARIAKAHQGSLNLSSDVGEGWTAEIRLPALM</sequence>
<dbReference type="Pfam" id="PF00512">
    <property type="entry name" value="HisKA"/>
    <property type="match status" value="1"/>
</dbReference>
<dbReference type="InterPro" id="IPR003594">
    <property type="entry name" value="HATPase_dom"/>
</dbReference>
<proteinExistence type="predicted"/>
<dbReference type="InterPro" id="IPR005467">
    <property type="entry name" value="His_kinase_dom"/>
</dbReference>
<keyword evidence="9" id="KW-1133">Transmembrane helix</keyword>
<comment type="caution">
    <text evidence="11">The sequence shown here is derived from an EMBL/GenBank/DDBJ whole genome shotgun (WGS) entry which is preliminary data.</text>
</comment>
<evidence type="ECO:0000256" key="7">
    <source>
        <dbReference type="ARBA" id="ARBA00022840"/>
    </source>
</evidence>
<dbReference type="EC" id="2.7.13.3" evidence="3"/>
<dbReference type="PANTHER" id="PTHR42878:SF7">
    <property type="entry name" value="SENSOR HISTIDINE KINASE GLRK"/>
    <property type="match status" value="1"/>
</dbReference>
<evidence type="ECO:0000256" key="9">
    <source>
        <dbReference type="SAM" id="Phobius"/>
    </source>
</evidence>
<evidence type="ECO:0000256" key="3">
    <source>
        <dbReference type="ARBA" id="ARBA00012438"/>
    </source>
</evidence>
<keyword evidence="5" id="KW-0547">Nucleotide-binding</keyword>
<name>A0ABV5VSA4_9BACL</name>
<keyword evidence="12" id="KW-1185">Reference proteome</keyword>
<keyword evidence="7" id="KW-0067">ATP-binding</keyword>
<feature type="transmembrane region" description="Helical" evidence="9">
    <location>
        <begin position="12"/>
        <end position="34"/>
    </location>
</feature>
<dbReference type="SUPFAM" id="SSF47384">
    <property type="entry name" value="Homodimeric domain of signal transducing histidine kinase"/>
    <property type="match status" value="1"/>
</dbReference>
<dbReference type="InterPro" id="IPR003661">
    <property type="entry name" value="HisK_dim/P_dom"/>
</dbReference>
<dbReference type="PANTHER" id="PTHR42878">
    <property type="entry name" value="TWO-COMPONENT HISTIDINE KINASE"/>
    <property type="match status" value="1"/>
</dbReference>
<accession>A0ABV5VSA4</accession>
<keyword evidence="9" id="KW-0472">Membrane</keyword>
<dbReference type="GO" id="GO:0016301">
    <property type="term" value="F:kinase activity"/>
    <property type="evidence" value="ECO:0007669"/>
    <property type="project" value="UniProtKB-KW"/>
</dbReference>
<comment type="subcellular location">
    <subcellularLocation>
        <location evidence="2">Membrane</location>
    </subcellularLocation>
</comment>
<evidence type="ECO:0000259" key="10">
    <source>
        <dbReference type="PROSITE" id="PS50109"/>
    </source>
</evidence>
<dbReference type="Pfam" id="PF02518">
    <property type="entry name" value="HATPase_c"/>
    <property type="match status" value="1"/>
</dbReference>
<evidence type="ECO:0000313" key="11">
    <source>
        <dbReference type="EMBL" id="MFB9751155.1"/>
    </source>
</evidence>
<dbReference type="Gene3D" id="1.10.287.130">
    <property type="match status" value="1"/>
</dbReference>
<evidence type="ECO:0000256" key="5">
    <source>
        <dbReference type="ARBA" id="ARBA00022741"/>
    </source>
</evidence>
<evidence type="ECO:0000256" key="4">
    <source>
        <dbReference type="ARBA" id="ARBA00022679"/>
    </source>
</evidence>
<dbReference type="RefSeq" id="WP_379116598.1">
    <property type="nucleotide sequence ID" value="NZ_BAAAYO010000002.1"/>
</dbReference>
<dbReference type="SMART" id="SM00387">
    <property type="entry name" value="HATPase_c"/>
    <property type="match status" value="1"/>
</dbReference>
<dbReference type="Gene3D" id="3.30.565.10">
    <property type="entry name" value="Histidine kinase-like ATPase, C-terminal domain"/>
    <property type="match status" value="1"/>
</dbReference>
<dbReference type="EMBL" id="JBHMAG010000004">
    <property type="protein sequence ID" value="MFB9751155.1"/>
    <property type="molecule type" value="Genomic_DNA"/>
</dbReference>
<feature type="domain" description="Histidine kinase" evidence="10">
    <location>
        <begin position="242"/>
        <end position="460"/>
    </location>
</feature>
<organism evidence="11 12">
    <name type="scientific">Paenibacillus hodogayensis</name>
    <dbReference type="NCBI Taxonomy" id="279208"/>
    <lineage>
        <taxon>Bacteria</taxon>
        <taxon>Bacillati</taxon>
        <taxon>Bacillota</taxon>
        <taxon>Bacilli</taxon>
        <taxon>Bacillales</taxon>
        <taxon>Paenibacillaceae</taxon>
        <taxon>Paenibacillus</taxon>
    </lineage>
</organism>
<comment type="catalytic activity">
    <reaction evidence="1">
        <text>ATP + protein L-histidine = ADP + protein N-phospho-L-histidine.</text>
        <dbReference type="EC" id="2.7.13.3"/>
    </reaction>
</comment>
<keyword evidence="8" id="KW-0902">Two-component regulatory system</keyword>
<gene>
    <name evidence="11" type="ORF">ACFFNY_06180</name>
</gene>
<evidence type="ECO:0000256" key="6">
    <source>
        <dbReference type="ARBA" id="ARBA00022777"/>
    </source>
</evidence>
<dbReference type="InterPro" id="IPR036097">
    <property type="entry name" value="HisK_dim/P_sf"/>
</dbReference>
<feature type="transmembrane region" description="Helical" evidence="9">
    <location>
        <begin position="156"/>
        <end position="176"/>
    </location>
</feature>